<dbReference type="PANTHER" id="PTHR44329:SF288">
    <property type="entry name" value="MITOGEN-ACTIVATED PROTEIN KINASE KINASE KINASE 20"/>
    <property type="match status" value="1"/>
</dbReference>
<dbReference type="VEuPathDB" id="FungiDB:RhiirA1_472057"/>
<evidence type="ECO:0000313" key="6">
    <source>
        <dbReference type="EMBL" id="PKC00255.1"/>
    </source>
</evidence>
<dbReference type="InterPro" id="IPR051681">
    <property type="entry name" value="Ser/Thr_Kinases-Pseudokinases"/>
</dbReference>
<evidence type="ECO:0000313" key="7">
    <source>
        <dbReference type="Proteomes" id="UP000232722"/>
    </source>
</evidence>
<keyword evidence="3 6" id="KW-0418">Kinase</keyword>
<dbReference type="Gene3D" id="1.10.510.10">
    <property type="entry name" value="Transferase(Phosphotransferase) domain 1"/>
    <property type="match status" value="1"/>
</dbReference>
<feature type="domain" description="Protein kinase" evidence="5">
    <location>
        <begin position="37"/>
        <end position="293"/>
    </location>
</feature>
<sequence>MAEVKMLLRLETDTENTLKILLDDVTLQVNCYEPQNFKKLSEISSGGFASVYAADWKNATIFAIKKFRNSCSMEEIINEVFLTEKVDFHPNIIKFCGVTKFKDEKNYSLVLEYANGGTLGEYLRNNAITFEWKNQLEFAKEIASAISWLHDDKGIIHGDLHPGNILIHQHTIKIADFGCSRLDGSVIYKKEKAYGVMPYMDPKILKDHSVDLTKKSDIYSLAVLFWQLTSCKPPFDSETEIGLKIRIINGQREIPIPNTNGEYVKLYQKCWELEPDDRPDISEIVTILKNNTIANFEENEITKESENYSLSCQV</sequence>
<dbReference type="InterPro" id="IPR000719">
    <property type="entry name" value="Prot_kinase_dom"/>
</dbReference>
<dbReference type="GO" id="GO:0005524">
    <property type="term" value="F:ATP binding"/>
    <property type="evidence" value="ECO:0007669"/>
    <property type="project" value="UniProtKB-KW"/>
</dbReference>
<dbReference type="VEuPathDB" id="FungiDB:FUN_000603"/>
<dbReference type="Pfam" id="PF07714">
    <property type="entry name" value="PK_Tyr_Ser-Thr"/>
    <property type="match status" value="1"/>
</dbReference>
<reference evidence="6 7" key="1">
    <citation type="submission" date="2016-04" db="EMBL/GenBank/DDBJ databases">
        <title>Genome analyses suggest a sexual origin of heterokaryosis in a supposedly ancient asexual fungus.</title>
        <authorList>
            <person name="Ropars J."/>
            <person name="Sedzielewska K."/>
            <person name="Noel J."/>
            <person name="Charron P."/>
            <person name="Farinelli L."/>
            <person name="Marton T."/>
            <person name="Kruger M."/>
            <person name="Pelin A."/>
            <person name="Brachmann A."/>
            <person name="Corradi N."/>
        </authorList>
    </citation>
    <scope>NUCLEOTIDE SEQUENCE [LARGE SCALE GENOMIC DNA]</scope>
    <source>
        <strain evidence="6 7">A5</strain>
    </source>
</reference>
<dbReference type="PROSITE" id="PS50011">
    <property type="entry name" value="PROTEIN_KINASE_DOM"/>
    <property type="match status" value="1"/>
</dbReference>
<reference evidence="6 7" key="2">
    <citation type="submission" date="2017-09" db="EMBL/GenBank/DDBJ databases">
        <title>Extensive intraspecific genome diversity in a model arbuscular mycorrhizal fungus.</title>
        <authorList>
            <person name="Chen E.C."/>
            <person name="Morin E."/>
            <person name="Beaudet D."/>
            <person name="Noel J."/>
            <person name="Ndikumana S."/>
            <person name="Charron P."/>
            <person name="St-Onge C."/>
            <person name="Giorgi J."/>
            <person name="Grigoriev I.V."/>
            <person name="Roux C."/>
            <person name="Martin F.M."/>
            <person name="Corradi N."/>
        </authorList>
    </citation>
    <scope>NUCLEOTIDE SEQUENCE [LARGE SCALE GENOMIC DNA]</scope>
    <source>
        <strain evidence="6 7">A5</strain>
    </source>
</reference>
<dbReference type="EMBL" id="LLXJ01001927">
    <property type="protein sequence ID" value="PKC00255.1"/>
    <property type="molecule type" value="Genomic_DNA"/>
</dbReference>
<dbReference type="VEuPathDB" id="FungiDB:RhiirFUN_001805"/>
<gene>
    <name evidence="6" type="ORF">RhiirA5_505288</name>
</gene>
<dbReference type="PIRSF" id="PIRSF000654">
    <property type="entry name" value="Integrin-linked_kinase"/>
    <property type="match status" value="1"/>
</dbReference>
<proteinExistence type="predicted"/>
<keyword evidence="1" id="KW-0808">Transferase</keyword>
<dbReference type="InterPro" id="IPR001245">
    <property type="entry name" value="Ser-Thr/Tyr_kinase_cat_dom"/>
</dbReference>
<protein>
    <submittedName>
        <fullName evidence="6">Kinase-like protein</fullName>
    </submittedName>
</protein>
<evidence type="ECO:0000256" key="2">
    <source>
        <dbReference type="ARBA" id="ARBA00022741"/>
    </source>
</evidence>
<name>A0A2N0P0A0_9GLOM</name>
<dbReference type="GO" id="GO:0004674">
    <property type="term" value="F:protein serine/threonine kinase activity"/>
    <property type="evidence" value="ECO:0007669"/>
    <property type="project" value="TreeGrafter"/>
</dbReference>
<comment type="caution">
    <text evidence="6">The sequence shown here is derived from an EMBL/GenBank/DDBJ whole genome shotgun (WGS) entry which is preliminary data.</text>
</comment>
<dbReference type="InterPro" id="IPR011009">
    <property type="entry name" value="Kinase-like_dom_sf"/>
</dbReference>
<organism evidence="6 7">
    <name type="scientific">Rhizophagus irregularis</name>
    <dbReference type="NCBI Taxonomy" id="588596"/>
    <lineage>
        <taxon>Eukaryota</taxon>
        <taxon>Fungi</taxon>
        <taxon>Fungi incertae sedis</taxon>
        <taxon>Mucoromycota</taxon>
        <taxon>Glomeromycotina</taxon>
        <taxon>Glomeromycetes</taxon>
        <taxon>Glomerales</taxon>
        <taxon>Glomeraceae</taxon>
        <taxon>Rhizophagus</taxon>
    </lineage>
</organism>
<dbReference type="SUPFAM" id="SSF56112">
    <property type="entry name" value="Protein kinase-like (PK-like)"/>
    <property type="match status" value="1"/>
</dbReference>
<keyword evidence="2" id="KW-0547">Nucleotide-binding</keyword>
<dbReference type="Proteomes" id="UP000232722">
    <property type="component" value="Unassembled WGS sequence"/>
</dbReference>
<dbReference type="AlphaFoldDB" id="A0A2N0P0A0"/>
<accession>A0A2N0P0A0</accession>
<keyword evidence="4" id="KW-0067">ATP-binding</keyword>
<dbReference type="PANTHER" id="PTHR44329">
    <property type="entry name" value="SERINE/THREONINE-PROTEIN KINASE TNNI3K-RELATED"/>
    <property type="match status" value="1"/>
</dbReference>
<evidence type="ECO:0000259" key="5">
    <source>
        <dbReference type="PROSITE" id="PS50011"/>
    </source>
</evidence>
<evidence type="ECO:0000256" key="1">
    <source>
        <dbReference type="ARBA" id="ARBA00022679"/>
    </source>
</evidence>
<evidence type="ECO:0000256" key="4">
    <source>
        <dbReference type="ARBA" id="ARBA00022840"/>
    </source>
</evidence>
<evidence type="ECO:0000256" key="3">
    <source>
        <dbReference type="ARBA" id="ARBA00022777"/>
    </source>
</evidence>